<dbReference type="GO" id="GO:0001664">
    <property type="term" value="F:G protein-coupled receptor binding"/>
    <property type="evidence" value="ECO:0000318"/>
    <property type="project" value="GO_Central"/>
</dbReference>
<accession>H9GHK1</accession>
<dbReference type="InterPro" id="IPR001941">
    <property type="entry name" value="PMOC"/>
</dbReference>
<dbReference type="OMA" id="NIRKYVM"/>
<dbReference type="Pfam" id="PF00976">
    <property type="entry name" value="ACTH_domain"/>
    <property type="match status" value="2"/>
</dbReference>
<dbReference type="PANTHER" id="PTHR11416:SF7">
    <property type="entry name" value="PRO-OPIOMELANOCORTIN"/>
    <property type="match status" value="1"/>
</dbReference>
<dbReference type="eggNOG" id="ENOG502RZNY">
    <property type="taxonomic scope" value="Eukaryota"/>
</dbReference>
<dbReference type="Pfam" id="PF08035">
    <property type="entry name" value="Op_neuropeptide"/>
    <property type="match status" value="1"/>
</dbReference>
<dbReference type="PRINTS" id="PR00383">
    <property type="entry name" value="MELANOCORTIN"/>
</dbReference>
<comment type="similarity">
    <text evidence="4">Belongs to the POMC family.</text>
</comment>
<feature type="chain" id="PRO_5003620011" evidence="11">
    <location>
        <begin position="24"/>
        <end position="240"/>
    </location>
</feature>
<reference evidence="15" key="1">
    <citation type="submission" date="2009-12" db="EMBL/GenBank/DDBJ databases">
        <title>The Genome Sequence of Anolis carolinensis (Green Anole Lizard).</title>
        <authorList>
            <consortium name="The Genome Sequencing Platform"/>
            <person name="Di Palma F."/>
            <person name="Alfoldi J."/>
            <person name="Heiman D."/>
            <person name="Young S."/>
            <person name="Grabherr M."/>
            <person name="Johnson J."/>
            <person name="Lander E.S."/>
            <person name="Lindblad-Toh K."/>
        </authorList>
    </citation>
    <scope>NUCLEOTIDE SEQUENCE [LARGE SCALE GENOMIC DNA]</scope>
    <source>
        <strain evidence="15">JBL SC #1</strain>
    </source>
</reference>
<feature type="domain" description="Pro-opiomelanocortin/corticotropin ACTH central region" evidence="12">
    <location>
        <begin position="131"/>
        <end position="169"/>
    </location>
</feature>
<feature type="domain" description="Pro-opiomelanocortin/corticotropin ACTH central region" evidence="12">
    <location>
        <begin position="192"/>
        <end position="231"/>
    </location>
</feature>
<keyword evidence="16" id="KW-1185">Reference proteome</keyword>
<evidence type="ECO:0000256" key="11">
    <source>
        <dbReference type="SAM" id="SignalP"/>
    </source>
</evidence>
<dbReference type="GO" id="GO:0007218">
    <property type="term" value="P:neuropeptide signaling pathway"/>
    <property type="evidence" value="ECO:0007669"/>
    <property type="project" value="UniProtKB-KW"/>
</dbReference>
<dbReference type="InParanoid" id="H9GHK1"/>
<dbReference type="InterPro" id="IPR013531">
    <property type="entry name" value="Mcrtin_ACTH_cent"/>
</dbReference>
<evidence type="ECO:0000313" key="16">
    <source>
        <dbReference type="Proteomes" id="UP000001646"/>
    </source>
</evidence>
<keyword evidence="6" id="KW-0165">Cleavage on pair of basic residues</keyword>
<dbReference type="STRING" id="28377.ENSACAP00000011174"/>
<dbReference type="GO" id="GO:0005179">
    <property type="term" value="F:hormone activity"/>
    <property type="evidence" value="ECO:0007669"/>
    <property type="project" value="UniProtKB-KW"/>
</dbReference>
<proteinExistence type="inferred from homology"/>
<dbReference type="Bgee" id="ENSACAG00000011437">
    <property type="expression patterns" value="Expressed in brain and 3 other cell types or tissues"/>
</dbReference>
<evidence type="ECO:0000256" key="10">
    <source>
        <dbReference type="SAM" id="MobiDB-lite"/>
    </source>
</evidence>
<comment type="function">
    <text evidence="1">Stimulates the adrenal glands to release cortisol.</text>
</comment>
<dbReference type="SMART" id="SM01363">
    <property type="entry name" value="ACTH_domain"/>
    <property type="match status" value="2"/>
</dbReference>
<dbReference type="SMART" id="SM01365">
    <property type="entry name" value="Op_neuropeptide"/>
    <property type="match status" value="1"/>
</dbReference>
<evidence type="ECO:0000256" key="3">
    <source>
        <dbReference type="ARBA" id="ARBA00004613"/>
    </source>
</evidence>
<keyword evidence="5" id="KW-0964">Secreted</keyword>
<dbReference type="GeneID" id="100553085"/>
<gene>
    <name evidence="15" type="primary">pomc</name>
</gene>
<comment type="subcellular location">
    <subcellularLocation>
        <location evidence="3">Secreted</location>
    </subcellularLocation>
</comment>
<evidence type="ECO:0000256" key="2">
    <source>
        <dbReference type="ARBA" id="ARBA00003192"/>
    </source>
</evidence>
<dbReference type="Ensembl" id="ENSACAT00000011408.3">
    <property type="protein sequence ID" value="ENSACAP00000011174.1"/>
    <property type="gene ID" value="ENSACAG00000011437.3"/>
</dbReference>
<feature type="region of interest" description="Disordered" evidence="10">
    <location>
        <begin position="105"/>
        <end position="125"/>
    </location>
</feature>
<feature type="compositionally biased region" description="Basic and acidic residues" evidence="10">
    <location>
        <begin position="168"/>
        <end position="194"/>
    </location>
</feature>
<evidence type="ECO:0000259" key="13">
    <source>
        <dbReference type="SMART" id="SM01364"/>
    </source>
</evidence>
<dbReference type="GO" id="GO:0030141">
    <property type="term" value="C:secretory granule"/>
    <property type="evidence" value="ECO:0000318"/>
    <property type="project" value="GO_Central"/>
</dbReference>
<evidence type="ECO:0000256" key="1">
    <source>
        <dbReference type="ARBA" id="ARBA00002965"/>
    </source>
</evidence>
<feature type="domain" description="Pro-opiomelanocortin N-terminal" evidence="13">
    <location>
        <begin position="27"/>
        <end position="73"/>
    </location>
</feature>
<keyword evidence="7" id="KW-0372">Hormone</keyword>
<evidence type="ECO:0000313" key="15">
    <source>
        <dbReference type="Ensembl" id="ENSACAP00000011174.1"/>
    </source>
</evidence>
<evidence type="ECO:0000259" key="14">
    <source>
        <dbReference type="SMART" id="SM01365"/>
    </source>
</evidence>
<dbReference type="KEGG" id="acs:100553085"/>
<feature type="region of interest" description="Disordered" evidence="10">
    <location>
        <begin position="154"/>
        <end position="205"/>
    </location>
</feature>
<comment type="function">
    <text evidence="2">Endogenous opiate.</text>
</comment>
<dbReference type="RefSeq" id="XP_003227954.1">
    <property type="nucleotide sequence ID" value="XM_003227906.4"/>
</dbReference>
<dbReference type="HOGENOM" id="CLU_094632_0_0_1"/>
<dbReference type="InterPro" id="IPR050878">
    <property type="entry name" value="POMC-derived_peptides"/>
</dbReference>
<evidence type="ECO:0000259" key="12">
    <source>
        <dbReference type="SMART" id="SM01363"/>
    </source>
</evidence>
<dbReference type="SMART" id="SM01364">
    <property type="entry name" value="NPP"/>
    <property type="match status" value="1"/>
</dbReference>
<evidence type="ECO:0000256" key="4">
    <source>
        <dbReference type="ARBA" id="ARBA00005832"/>
    </source>
</evidence>
<evidence type="ECO:0000256" key="8">
    <source>
        <dbReference type="ARBA" id="ARBA00022729"/>
    </source>
</evidence>
<evidence type="ECO:0000256" key="9">
    <source>
        <dbReference type="ARBA" id="ARBA00023205"/>
    </source>
</evidence>
<dbReference type="InterPro" id="IPR013593">
    <property type="entry name" value="Melanocortin_N"/>
</dbReference>
<keyword evidence="8 11" id="KW-0732">Signal</keyword>
<feature type="domain" description="Opiodes neuropeptide" evidence="14">
    <location>
        <begin position="210"/>
        <end position="238"/>
    </location>
</feature>
<evidence type="ECO:0000256" key="6">
    <source>
        <dbReference type="ARBA" id="ARBA00022685"/>
    </source>
</evidence>
<organism evidence="15 16">
    <name type="scientific">Anolis carolinensis</name>
    <name type="common">Green anole</name>
    <name type="synonym">American chameleon</name>
    <dbReference type="NCBI Taxonomy" id="28377"/>
    <lineage>
        <taxon>Eukaryota</taxon>
        <taxon>Metazoa</taxon>
        <taxon>Chordata</taxon>
        <taxon>Craniata</taxon>
        <taxon>Vertebrata</taxon>
        <taxon>Euteleostomi</taxon>
        <taxon>Lepidosauria</taxon>
        <taxon>Squamata</taxon>
        <taxon>Bifurcata</taxon>
        <taxon>Unidentata</taxon>
        <taxon>Episquamata</taxon>
        <taxon>Toxicofera</taxon>
        <taxon>Iguania</taxon>
        <taxon>Dactyloidae</taxon>
        <taxon>Anolis</taxon>
    </lineage>
</organism>
<evidence type="ECO:0000256" key="5">
    <source>
        <dbReference type="ARBA" id="ARBA00022525"/>
    </source>
</evidence>
<dbReference type="OrthoDB" id="8962839at2759"/>
<dbReference type="Proteomes" id="UP000001646">
    <property type="component" value="Unplaced"/>
</dbReference>
<evidence type="ECO:0000256" key="7">
    <source>
        <dbReference type="ARBA" id="ARBA00022702"/>
    </source>
</evidence>
<dbReference type="PANTHER" id="PTHR11416">
    <property type="entry name" value="PRO-OPIOMELANOCORTIN"/>
    <property type="match status" value="1"/>
</dbReference>
<dbReference type="GO" id="GO:0005615">
    <property type="term" value="C:extracellular space"/>
    <property type="evidence" value="ECO:0000318"/>
    <property type="project" value="GO_Central"/>
</dbReference>
<dbReference type="Pfam" id="PF08384">
    <property type="entry name" value="NPP"/>
    <property type="match status" value="1"/>
</dbReference>
<keyword evidence="9" id="KW-0257">Endorphin</keyword>
<dbReference type="GeneTree" id="ENSGT00390000016811"/>
<dbReference type="GO" id="GO:2000852">
    <property type="term" value="P:regulation of corticosterone secretion"/>
    <property type="evidence" value="ECO:0000318"/>
    <property type="project" value="GO_Central"/>
</dbReference>
<name>H9GHK1_ANOCA</name>
<protein>
    <submittedName>
        <fullName evidence="15">Uncharacterized protein</fullName>
    </submittedName>
</protein>
<sequence>MLTRQCHGLLAMLGVLFLHLVAGDHGPCLDGGWCQDMATEADLMECLRACRDSLSLSDETPIYPGHGHMKPLSDDLQKYVLSHFPWDKLGKSGEDGDSTAMVLPASSQTQETWDGDLVGDSSLERDDGKRSYAMEHFRWGKPVGRKRRPVKVFPNGAEEASTETYPQEFRRDLSWESPEGHSEEPDETKKDGYKMNHFRWGAPAPKRKRYGGFMTSERSRMPLVTLFKNAIVKTPYKKGQ</sequence>
<feature type="signal peptide" evidence="11">
    <location>
        <begin position="1"/>
        <end position="23"/>
    </location>
</feature>
<reference evidence="15" key="3">
    <citation type="submission" date="2025-09" db="UniProtKB">
        <authorList>
            <consortium name="Ensembl"/>
        </authorList>
    </citation>
    <scope>IDENTIFICATION</scope>
</reference>
<dbReference type="InterPro" id="IPR013532">
    <property type="entry name" value="Opioid_neuropept"/>
</dbReference>
<dbReference type="CTD" id="5443"/>
<reference evidence="15" key="2">
    <citation type="submission" date="2025-08" db="UniProtKB">
        <authorList>
            <consortium name="Ensembl"/>
        </authorList>
    </citation>
    <scope>IDENTIFICATION</scope>
</reference>
<dbReference type="AlphaFoldDB" id="H9GHK1"/>